<sequence>MCLLKTNICLHLLLAHPDTPPQSPPQKQQSPPRKRQPQQHPPQTPRKKHQDPRESFLPPPIIGYYVTGGHRDQPVGRDRDPPHQPPPQDPVIDLDPDDPPQDEERGAVGGAVGGGRGPGRNPPRDPEEEEEDEDEEDPDDQGFIQGPRDPPPQRDQGYQSDGRQSVRLRATEGDRSRARHPGPQQFPWLLRPRIFHDSAPGSDDARTRLLGRLFEHLEEDLHQLRWAVFDTIKALKGNGPDPMKDYIPPSKRTLM</sequence>
<protein>
    <submittedName>
        <fullName evidence="2">E4</fullName>
    </submittedName>
</protein>
<reference evidence="2 3" key="1">
    <citation type="journal article" date="2006" name="Virus Res.">
        <title>Genetic characterization of the Capra hircus papillomavirus: a novel close-to-root artiodactyl papillomavirus.</title>
        <authorList>
            <person name="Van Doorslaer K."/>
            <person name="Rector A."/>
            <person name="Vos P."/>
            <person name="Van Ranst M."/>
        </authorList>
    </citation>
    <scope>NUCLEOTIDE SEQUENCE [LARGE SCALE GENOMIC DNA]</scope>
</reference>
<feature type="compositionally biased region" description="Gly residues" evidence="1">
    <location>
        <begin position="107"/>
        <end position="118"/>
    </location>
</feature>
<gene>
    <name evidence="2" type="primary">E4</name>
</gene>
<accession>Q1I123</accession>
<feature type="compositionally biased region" description="Basic and acidic residues" evidence="1">
    <location>
        <begin position="69"/>
        <end position="82"/>
    </location>
</feature>
<organism evidence="2 3">
    <name type="scientific">Capra hircus papillomavirus 1</name>
    <dbReference type="NCBI Taxonomy" id="338903"/>
    <lineage>
        <taxon>Viruses</taxon>
        <taxon>Monodnaviria</taxon>
        <taxon>Shotokuvirae</taxon>
        <taxon>Cossaviricota</taxon>
        <taxon>Papovaviricetes</taxon>
        <taxon>Zurhausenvirales</taxon>
        <taxon>Papillomaviridae</taxon>
        <taxon>Firstpapillomavirinae</taxon>
        <taxon>Phipapillomavirus</taxon>
        <taxon>Phipapillomavirus 1</taxon>
    </lineage>
</organism>
<feature type="region of interest" description="Disordered" evidence="1">
    <location>
        <begin position="15"/>
        <end position="186"/>
    </location>
</feature>
<dbReference type="RefSeq" id="YP_610957.1">
    <property type="nucleotide sequence ID" value="NC_008032.1"/>
</dbReference>
<proteinExistence type="predicted"/>
<evidence type="ECO:0000256" key="1">
    <source>
        <dbReference type="SAM" id="MobiDB-lite"/>
    </source>
</evidence>
<keyword evidence="3" id="KW-1185">Reference proteome</keyword>
<feature type="compositionally biased region" description="Acidic residues" evidence="1">
    <location>
        <begin position="92"/>
        <end position="101"/>
    </location>
</feature>
<feature type="compositionally biased region" description="Acidic residues" evidence="1">
    <location>
        <begin position="126"/>
        <end position="140"/>
    </location>
</feature>
<name>Q1I123_9PAPI</name>
<evidence type="ECO:0000313" key="2">
    <source>
        <dbReference type="EMBL" id="AAZ39805.1"/>
    </source>
</evidence>
<evidence type="ECO:0000313" key="3">
    <source>
        <dbReference type="Proteomes" id="UP000052097"/>
    </source>
</evidence>
<dbReference type="KEGG" id="vg:4074307"/>
<dbReference type="Proteomes" id="UP000052097">
    <property type="component" value="Segment"/>
</dbReference>
<dbReference type="GeneID" id="4074307"/>
<dbReference type="EMBL" id="DQ091200">
    <property type="protein sequence ID" value="AAZ39805.1"/>
    <property type="molecule type" value="Genomic_DNA"/>
</dbReference>